<dbReference type="InterPro" id="IPR013083">
    <property type="entry name" value="Znf_RING/FYVE/PHD"/>
</dbReference>
<proteinExistence type="predicted"/>
<dbReference type="GO" id="GO:0008270">
    <property type="term" value="F:zinc ion binding"/>
    <property type="evidence" value="ECO:0007669"/>
    <property type="project" value="UniProtKB-KW"/>
</dbReference>
<evidence type="ECO:0000313" key="7">
    <source>
        <dbReference type="EMBL" id="KAK7879283.1"/>
    </source>
</evidence>
<dbReference type="SMART" id="SM00184">
    <property type="entry name" value="RING"/>
    <property type="match status" value="1"/>
</dbReference>
<evidence type="ECO:0000259" key="5">
    <source>
        <dbReference type="PROSITE" id="PS50089"/>
    </source>
</evidence>
<keyword evidence="1" id="KW-0479">Metal-binding</keyword>
<dbReference type="PROSITE" id="PS00518">
    <property type="entry name" value="ZF_RING_1"/>
    <property type="match status" value="1"/>
</dbReference>
<keyword evidence="2 4" id="KW-0863">Zinc-finger</keyword>
<accession>A0AAW0MLU7</accession>
<dbReference type="PANTHER" id="PTHR25465:SF32">
    <property type="entry name" value="BLOODTHIRSTY-RELATED GENE FAMILY, MEMBER 16 ISOFORM X1-RELATED"/>
    <property type="match status" value="1"/>
</dbReference>
<dbReference type="CDD" id="cd19769">
    <property type="entry name" value="Bbox2_TRIM16-like"/>
    <property type="match status" value="1"/>
</dbReference>
<reference evidence="8" key="1">
    <citation type="submission" date="2024-04" db="EMBL/GenBank/DDBJ databases">
        <title>Salinicola lusitanus LLJ914,a marine bacterium isolated from the Okinawa Trough.</title>
        <authorList>
            <person name="Li J."/>
        </authorList>
    </citation>
    <scope>NUCLEOTIDE SEQUENCE [LARGE SCALE GENOMIC DNA]</scope>
</reference>
<dbReference type="Gene3D" id="4.10.830.40">
    <property type="match status" value="1"/>
</dbReference>
<name>A0AAW0MLU7_9GOBI</name>
<protein>
    <submittedName>
        <fullName evidence="7">Uncharacterized protein</fullName>
    </submittedName>
</protein>
<dbReference type="InterPro" id="IPR017907">
    <property type="entry name" value="Znf_RING_CS"/>
</dbReference>
<dbReference type="AlphaFoldDB" id="A0AAW0MLU7"/>
<feature type="non-terminal residue" evidence="7">
    <location>
        <position position="281"/>
    </location>
</feature>
<evidence type="ECO:0000256" key="4">
    <source>
        <dbReference type="PROSITE-ProRule" id="PRU00024"/>
    </source>
</evidence>
<dbReference type="PROSITE" id="PS50089">
    <property type="entry name" value="ZF_RING_2"/>
    <property type="match status" value="1"/>
</dbReference>
<comment type="caution">
    <text evidence="7">The sequence shown here is derived from an EMBL/GenBank/DDBJ whole genome shotgun (WGS) entry which is preliminary data.</text>
</comment>
<dbReference type="InterPro" id="IPR027370">
    <property type="entry name" value="Znf-RING_euk"/>
</dbReference>
<dbReference type="Gene3D" id="3.30.160.60">
    <property type="entry name" value="Classic Zinc Finger"/>
    <property type="match status" value="1"/>
</dbReference>
<dbReference type="EMBL" id="JBBPFD010000300">
    <property type="protein sequence ID" value="KAK7879283.1"/>
    <property type="molecule type" value="Genomic_DNA"/>
</dbReference>
<dbReference type="SUPFAM" id="SSF57845">
    <property type="entry name" value="B-box zinc-binding domain"/>
    <property type="match status" value="1"/>
</dbReference>
<evidence type="ECO:0000259" key="6">
    <source>
        <dbReference type="PROSITE" id="PS50119"/>
    </source>
</evidence>
<gene>
    <name evidence="7" type="ORF">WMY93_033938</name>
</gene>
<evidence type="ECO:0000256" key="1">
    <source>
        <dbReference type="ARBA" id="ARBA00022723"/>
    </source>
</evidence>
<dbReference type="InterPro" id="IPR000315">
    <property type="entry name" value="Znf_B-box"/>
</dbReference>
<dbReference type="Gene3D" id="3.30.40.10">
    <property type="entry name" value="Zinc/RING finger domain, C3HC4 (zinc finger)"/>
    <property type="match status" value="1"/>
</dbReference>
<dbReference type="PROSITE" id="PS50119">
    <property type="entry name" value="ZF_BBOX"/>
    <property type="match status" value="1"/>
</dbReference>
<dbReference type="SMART" id="SM00336">
    <property type="entry name" value="BBOX"/>
    <property type="match status" value="1"/>
</dbReference>
<evidence type="ECO:0000256" key="2">
    <source>
        <dbReference type="ARBA" id="ARBA00022771"/>
    </source>
</evidence>
<keyword evidence="8" id="KW-1185">Reference proteome</keyword>
<dbReference type="Proteomes" id="UP001460270">
    <property type="component" value="Unassembled WGS sequence"/>
</dbReference>
<evidence type="ECO:0000313" key="8">
    <source>
        <dbReference type="Proteomes" id="UP001460270"/>
    </source>
</evidence>
<evidence type="ECO:0000256" key="3">
    <source>
        <dbReference type="ARBA" id="ARBA00022833"/>
    </source>
</evidence>
<dbReference type="PANTHER" id="PTHR25465">
    <property type="entry name" value="B-BOX DOMAIN CONTAINING"/>
    <property type="match status" value="1"/>
</dbReference>
<sequence length="281" mass="31402">MADSEDQELFSEQELTCSICLDLFNQPVSTPCGHNFCQACIGGYWASSPVCTCPLCKRQFDERPLLSVNRVFAAIADKYKLKRYGVGPGADEGAWPAGAEGAGPAGAEGAWSDDKGAGFDLERVKLGETVWCDVCTGYRLNRYHGADIRSQYRIGASLVRTNSKPQHQTFGDKHSGHYDLILMRFETTCRRSCLTCTASYCSLHLEPHRSTPFYASHTLLDPQEALKGRTCEHHHRMLEVFCRTCRRCICAICVLEEHRTHKTVSVQTERLTKGKTPTNDQ</sequence>
<dbReference type="SUPFAM" id="SSF57850">
    <property type="entry name" value="RING/U-box"/>
    <property type="match status" value="1"/>
</dbReference>
<organism evidence="7 8">
    <name type="scientific">Mugilogobius chulae</name>
    <name type="common">yellowstripe goby</name>
    <dbReference type="NCBI Taxonomy" id="88201"/>
    <lineage>
        <taxon>Eukaryota</taxon>
        <taxon>Metazoa</taxon>
        <taxon>Chordata</taxon>
        <taxon>Craniata</taxon>
        <taxon>Vertebrata</taxon>
        <taxon>Euteleostomi</taxon>
        <taxon>Actinopterygii</taxon>
        <taxon>Neopterygii</taxon>
        <taxon>Teleostei</taxon>
        <taxon>Neoteleostei</taxon>
        <taxon>Acanthomorphata</taxon>
        <taxon>Gobiaria</taxon>
        <taxon>Gobiiformes</taxon>
        <taxon>Gobioidei</taxon>
        <taxon>Gobiidae</taxon>
        <taxon>Gobionellinae</taxon>
        <taxon>Mugilogobius</taxon>
    </lineage>
</organism>
<keyword evidence="3" id="KW-0862">Zinc</keyword>
<feature type="domain" description="RING-type" evidence="5">
    <location>
        <begin position="17"/>
        <end position="57"/>
    </location>
</feature>
<dbReference type="Pfam" id="PF00643">
    <property type="entry name" value="zf-B_box"/>
    <property type="match status" value="1"/>
</dbReference>
<dbReference type="InterPro" id="IPR001841">
    <property type="entry name" value="Znf_RING"/>
</dbReference>
<dbReference type="InterPro" id="IPR051051">
    <property type="entry name" value="E3_ubiq-ligase_TRIM/RNF"/>
</dbReference>
<feature type="domain" description="B box-type" evidence="6">
    <location>
        <begin position="226"/>
        <end position="266"/>
    </location>
</feature>
<dbReference type="Pfam" id="PF13445">
    <property type="entry name" value="zf-RING_UBOX"/>
    <property type="match status" value="1"/>
</dbReference>